<organism evidence="2 3">
    <name type="scientific">Pleionea mediterranea</name>
    <dbReference type="NCBI Taxonomy" id="523701"/>
    <lineage>
        <taxon>Bacteria</taxon>
        <taxon>Pseudomonadati</taxon>
        <taxon>Pseudomonadota</taxon>
        <taxon>Gammaproteobacteria</taxon>
        <taxon>Oceanospirillales</taxon>
        <taxon>Pleioneaceae</taxon>
        <taxon>Pleionea</taxon>
    </lineage>
</organism>
<protein>
    <submittedName>
        <fullName evidence="2">ComF family protein</fullName>
    </submittedName>
</protein>
<reference evidence="2 3" key="1">
    <citation type="submission" date="2018-05" db="EMBL/GenBank/DDBJ databases">
        <title>Genomic Encyclopedia of Type Strains, Phase IV (KMG-IV): sequencing the most valuable type-strain genomes for metagenomic binning, comparative biology and taxonomic classification.</title>
        <authorList>
            <person name="Goeker M."/>
        </authorList>
    </citation>
    <scope>NUCLEOTIDE SEQUENCE [LARGE SCALE GENOMIC DNA]</scope>
    <source>
        <strain evidence="2 3">DSM 25350</strain>
    </source>
</reference>
<name>A0A316FVY9_9GAMM</name>
<comment type="caution">
    <text evidence="2">The sequence shown here is derived from an EMBL/GenBank/DDBJ whole genome shotgun (WGS) entry which is preliminary data.</text>
</comment>
<proteinExistence type="inferred from homology"/>
<evidence type="ECO:0000256" key="1">
    <source>
        <dbReference type="ARBA" id="ARBA00008007"/>
    </source>
</evidence>
<dbReference type="CDD" id="cd06223">
    <property type="entry name" value="PRTases_typeI"/>
    <property type="match status" value="1"/>
</dbReference>
<dbReference type="EMBL" id="QGGU01000005">
    <property type="protein sequence ID" value="PWK51770.1"/>
    <property type="molecule type" value="Genomic_DNA"/>
</dbReference>
<dbReference type="InterPro" id="IPR029057">
    <property type="entry name" value="PRTase-like"/>
</dbReference>
<sequence length="293" mass="32729">MDFQVIKTATEKLKQSLVSNVNHQCQLCHCDTPLSQQWVCTTCERELPFSPAACITCAAPLKSSSDRQCGQCLINPPSLDRLITCFDYLYPINKWLPAFKFSRQTALAPWLANHLANSIINRSYTNIDQDNPNGFENQNLKTNALTKKNSEENGLTFNNLKNSNLKNSYLENHLPLMPEAIIAVPLHGKRLKQRGYNQSELIAKQLSRLLGIPLLTDAVIRTKKTEAQSGLSLKQRQSNILQAFQVSQNLPAHIALVDDVFTTGSTLNELSRKLKLAGCEFTQGWVIAHAPLA</sequence>
<evidence type="ECO:0000313" key="3">
    <source>
        <dbReference type="Proteomes" id="UP000245790"/>
    </source>
</evidence>
<dbReference type="InterPro" id="IPR051910">
    <property type="entry name" value="ComF/GntX_DNA_util-trans"/>
</dbReference>
<dbReference type="Gene3D" id="3.40.50.2020">
    <property type="match status" value="1"/>
</dbReference>
<dbReference type="Proteomes" id="UP000245790">
    <property type="component" value="Unassembled WGS sequence"/>
</dbReference>
<dbReference type="PANTHER" id="PTHR47505:SF1">
    <property type="entry name" value="DNA UTILIZATION PROTEIN YHGH"/>
    <property type="match status" value="1"/>
</dbReference>
<keyword evidence="3" id="KW-1185">Reference proteome</keyword>
<dbReference type="SUPFAM" id="SSF53271">
    <property type="entry name" value="PRTase-like"/>
    <property type="match status" value="1"/>
</dbReference>
<gene>
    <name evidence="2" type="ORF">C8D97_10585</name>
</gene>
<comment type="similarity">
    <text evidence="1">Belongs to the ComF/GntX family.</text>
</comment>
<accession>A0A316FVY9</accession>
<dbReference type="AlphaFoldDB" id="A0A316FVY9"/>
<dbReference type="PANTHER" id="PTHR47505">
    <property type="entry name" value="DNA UTILIZATION PROTEIN YHGH"/>
    <property type="match status" value="1"/>
</dbReference>
<evidence type="ECO:0000313" key="2">
    <source>
        <dbReference type="EMBL" id="PWK51770.1"/>
    </source>
</evidence>
<dbReference type="InterPro" id="IPR000836">
    <property type="entry name" value="PRTase_dom"/>
</dbReference>